<name>A0A9Q0BG58_9HYPO</name>
<reference evidence="2" key="1">
    <citation type="journal article" date="2021" name="J Fungi (Basel)">
        <title>Genomic and Metabolomic Analyses of the Marine Fungus Emericellopsis cladophorae: Insights into Saltwater Adaptability Mechanisms and Its Biosynthetic Potential.</title>
        <authorList>
            <person name="Goncalves M.F.M."/>
            <person name="Hilario S."/>
            <person name="Van de Peer Y."/>
            <person name="Esteves A.C."/>
            <person name="Alves A."/>
        </authorList>
    </citation>
    <scope>NUCLEOTIDE SEQUENCE</scope>
    <source>
        <strain evidence="2">MUM 19.33</strain>
    </source>
</reference>
<keyword evidence="3" id="KW-1185">Reference proteome</keyword>
<organism evidence="2 3">
    <name type="scientific">Emericellopsis cladophorae</name>
    <dbReference type="NCBI Taxonomy" id="2686198"/>
    <lineage>
        <taxon>Eukaryota</taxon>
        <taxon>Fungi</taxon>
        <taxon>Dikarya</taxon>
        <taxon>Ascomycota</taxon>
        <taxon>Pezizomycotina</taxon>
        <taxon>Sordariomycetes</taxon>
        <taxon>Hypocreomycetidae</taxon>
        <taxon>Hypocreales</taxon>
        <taxon>Bionectriaceae</taxon>
        <taxon>Emericellopsis</taxon>
    </lineage>
</organism>
<sequence length="103" mass="11290">MGDWPSVRRTALVVASLLGSCPSLVLGAQTLEADSKFAAIRMDSGEDVNNSLVLESYALMVVGSSPTASFNQLKMLKSYFKLRTPLSLQRPVTSERKKTSWHD</sequence>
<evidence type="ECO:0000313" key="2">
    <source>
        <dbReference type="EMBL" id="KAI6783636.1"/>
    </source>
</evidence>
<dbReference type="EMBL" id="JAGIXG020000007">
    <property type="protein sequence ID" value="KAI6783636.1"/>
    <property type="molecule type" value="Genomic_DNA"/>
</dbReference>
<dbReference type="RefSeq" id="XP_051364492.1">
    <property type="nucleotide sequence ID" value="XM_051504109.1"/>
</dbReference>
<keyword evidence="1" id="KW-0732">Signal</keyword>
<evidence type="ECO:0000256" key="1">
    <source>
        <dbReference type="SAM" id="SignalP"/>
    </source>
</evidence>
<evidence type="ECO:0000313" key="3">
    <source>
        <dbReference type="Proteomes" id="UP001055219"/>
    </source>
</evidence>
<dbReference type="GeneID" id="75832148"/>
<feature type="signal peptide" evidence="1">
    <location>
        <begin position="1"/>
        <end position="27"/>
    </location>
</feature>
<gene>
    <name evidence="2" type="ORF">J7T54_005665</name>
</gene>
<dbReference type="AlphaFoldDB" id="A0A9Q0BG58"/>
<accession>A0A9Q0BG58</accession>
<feature type="chain" id="PRO_5040340897" evidence="1">
    <location>
        <begin position="28"/>
        <end position="103"/>
    </location>
</feature>
<protein>
    <submittedName>
        <fullName evidence="2">Uncharacterized protein</fullName>
    </submittedName>
</protein>
<dbReference type="Proteomes" id="UP001055219">
    <property type="component" value="Unassembled WGS sequence"/>
</dbReference>
<comment type="caution">
    <text evidence="2">The sequence shown here is derived from an EMBL/GenBank/DDBJ whole genome shotgun (WGS) entry which is preliminary data.</text>
</comment>
<proteinExistence type="predicted"/>
<reference evidence="2" key="2">
    <citation type="submission" date="2022-07" db="EMBL/GenBank/DDBJ databases">
        <authorList>
            <person name="Goncalves M.F.M."/>
            <person name="Hilario S."/>
            <person name="Van De Peer Y."/>
            <person name="Esteves A.C."/>
            <person name="Alves A."/>
        </authorList>
    </citation>
    <scope>NUCLEOTIDE SEQUENCE</scope>
    <source>
        <strain evidence="2">MUM 19.33</strain>
    </source>
</reference>